<dbReference type="PANTHER" id="PTHR47272">
    <property type="entry name" value="DDE_TNP_1_7 DOMAIN-CONTAINING PROTEIN"/>
    <property type="match status" value="1"/>
</dbReference>
<sequence length="545" mass="62212">MDKPKKRGGISSDGYGGVLRGKLKGVLREKENGEGSIMVRRHMTDEDALKYFYSLGEADIPSGSEASFCSDRDGGDCEERQDCSGIYDVVAETPQMRIFIILFQTPMKQNEQLCQLQELTRLLEKLNGMPEETMLTTNQYAIQCGKVNFKITKKEIETFLGINNLMTCIHYNFKITKKEIETFLGINNVMTCIHYPSIRMYWSSSQSMRLEFISNAMSLTRFEEIKRFIHLVNNESKPYEKATDCFWKLKTFIRGKPKRWGFKVRVKTSYSGYIQCFKFYSGKDKNFRSTLGPVGDVLRLCHDIKGKNHKFLPLIRQLRSHDSFVLGTFRMNRPPGVAAKLVPGKLLARGCLSVATSDGNITVVRWMDKEVHTISSFAGAEPESEVQRWDRKAKDVIPRPFSDGENNKYMGGVDLADRMIAHYPHGLKSKKWYLHMFFHLLNMALVNAWLSYKEDNNVKIPFVTFKASIAHTPIVLGRRDAKKIDDAVVRDDMPPLLSFATVSVTNTINPVFFLHSIPLWTTCTVVKNDTGSSVYRSPKIGSNWN</sequence>
<name>A0ABQ9HM13_9NEOP</name>
<dbReference type="Proteomes" id="UP001159363">
    <property type="component" value="Chromosome X"/>
</dbReference>
<dbReference type="InterPro" id="IPR029526">
    <property type="entry name" value="PGBD"/>
</dbReference>
<accession>A0ABQ9HM13</accession>
<evidence type="ECO:0000313" key="2">
    <source>
        <dbReference type="EMBL" id="KAJ8885189.1"/>
    </source>
</evidence>
<evidence type="ECO:0000313" key="3">
    <source>
        <dbReference type="Proteomes" id="UP001159363"/>
    </source>
</evidence>
<feature type="domain" description="PiggyBac transposable element-derived protein" evidence="1">
    <location>
        <begin position="249"/>
        <end position="449"/>
    </location>
</feature>
<feature type="domain" description="PiggyBac transposable element-derived protein" evidence="1">
    <location>
        <begin position="174"/>
        <end position="244"/>
    </location>
</feature>
<dbReference type="PANTHER" id="PTHR47272:SF2">
    <property type="entry name" value="PIGGYBAC TRANSPOSABLE ELEMENT-DERIVED PROTEIN 3-LIKE"/>
    <property type="match status" value="1"/>
</dbReference>
<dbReference type="Pfam" id="PF13843">
    <property type="entry name" value="DDE_Tnp_1_7"/>
    <property type="match status" value="2"/>
</dbReference>
<proteinExistence type="predicted"/>
<reference evidence="2 3" key="1">
    <citation type="submission" date="2023-02" db="EMBL/GenBank/DDBJ databases">
        <title>LHISI_Scaffold_Assembly.</title>
        <authorList>
            <person name="Stuart O.P."/>
            <person name="Cleave R."/>
            <person name="Magrath M.J.L."/>
            <person name="Mikheyev A.S."/>
        </authorList>
    </citation>
    <scope>NUCLEOTIDE SEQUENCE [LARGE SCALE GENOMIC DNA]</scope>
    <source>
        <strain evidence="2">Daus_M_001</strain>
        <tissue evidence="2">Leg muscle</tissue>
    </source>
</reference>
<keyword evidence="3" id="KW-1185">Reference proteome</keyword>
<organism evidence="2 3">
    <name type="scientific">Dryococelus australis</name>
    <dbReference type="NCBI Taxonomy" id="614101"/>
    <lineage>
        <taxon>Eukaryota</taxon>
        <taxon>Metazoa</taxon>
        <taxon>Ecdysozoa</taxon>
        <taxon>Arthropoda</taxon>
        <taxon>Hexapoda</taxon>
        <taxon>Insecta</taxon>
        <taxon>Pterygota</taxon>
        <taxon>Neoptera</taxon>
        <taxon>Polyneoptera</taxon>
        <taxon>Phasmatodea</taxon>
        <taxon>Verophasmatodea</taxon>
        <taxon>Anareolatae</taxon>
        <taxon>Phasmatidae</taxon>
        <taxon>Eurycanthinae</taxon>
        <taxon>Dryococelus</taxon>
    </lineage>
</organism>
<evidence type="ECO:0000259" key="1">
    <source>
        <dbReference type="Pfam" id="PF13843"/>
    </source>
</evidence>
<protein>
    <recommendedName>
        <fullName evidence="1">PiggyBac transposable element-derived protein domain-containing protein</fullName>
    </recommendedName>
</protein>
<gene>
    <name evidence="2" type="ORF">PR048_011385</name>
</gene>
<comment type="caution">
    <text evidence="2">The sequence shown here is derived from an EMBL/GenBank/DDBJ whole genome shotgun (WGS) entry which is preliminary data.</text>
</comment>
<dbReference type="EMBL" id="JARBHB010000004">
    <property type="protein sequence ID" value="KAJ8885189.1"/>
    <property type="molecule type" value="Genomic_DNA"/>
</dbReference>